<dbReference type="AlphaFoldDB" id="A0A915EGU9"/>
<dbReference type="GO" id="GO:0035591">
    <property type="term" value="F:signaling adaptor activity"/>
    <property type="evidence" value="ECO:0007669"/>
    <property type="project" value="TreeGrafter"/>
</dbReference>
<dbReference type="PANTHER" id="PTHR10460:SF0">
    <property type="entry name" value="ABELSON INTERACTING PROTEIN, ISOFORM D"/>
    <property type="match status" value="1"/>
</dbReference>
<dbReference type="GO" id="GO:0030027">
    <property type="term" value="C:lamellipodium"/>
    <property type="evidence" value="ECO:0007669"/>
    <property type="project" value="TreeGrafter"/>
</dbReference>
<proteinExistence type="inferred from homology"/>
<feature type="domain" description="Abl-interactor homeo-domain homologous" evidence="7">
    <location>
        <begin position="100"/>
        <end position="163"/>
    </location>
</feature>
<dbReference type="WBParaSite" id="jg5907">
    <property type="protein sequence ID" value="jg5907"/>
    <property type="gene ID" value="jg5907"/>
</dbReference>
<keyword evidence="3" id="KW-0963">Cytoplasm</keyword>
<dbReference type="GO" id="GO:0001764">
    <property type="term" value="P:neuron migration"/>
    <property type="evidence" value="ECO:0007669"/>
    <property type="project" value="TreeGrafter"/>
</dbReference>
<dbReference type="GO" id="GO:0098858">
    <property type="term" value="C:actin-based cell projection"/>
    <property type="evidence" value="ECO:0007669"/>
    <property type="project" value="TreeGrafter"/>
</dbReference>
<dbReference type="Gene3D" id="6.10.140.1620">
    <property type="match status" value="1"/>
</dbReference>
<evidence type="ECO:0000313" key="8">
    <source>
        <dbReference type="Proteomes" id="UP000887574"/>
    </source>
</evidence>
<evidence type="ECO:0000259" key="7">
    <source>
        <dbReference type="Pfam" id="PF07815"/>
    </source>
</evidence>
<reference evidence="9" key="1">
    <citation type="submission" date="2022-11" db="UniProtKB">
        <authorList>
            <consortium name="WormBaseParasite"/>
        </authorList>
    </citation>
    <scope>IDENTIFICATION</scope>
</reference>
<organism evidence="8 9">
    <name type="scientific">Ditylenchus dipsaci</name>
    <dbReference type="NCBI Taxonomy" id="166011"/>
    <lineage>
        <taxon>Eukaryota</taxon>
        <taxon>Metazoa</taxon>
        <taxon>Ecdysozoa</taxon>
        <taxon>Nematoda</taxon>
        <taxon>Chromadorea</taxon>
        <taxon>Rhabditida</taxon>
        <taxon>Tylenchina</taxon>
        <taxon>Tylenchomorpha</taxon>
        <taxon>Sphaerularioidea</taxon>
        <taxon>Anguinidae</taxon>
        <taxon>Anguininae</taxon>
        <taxon>Ditylenchus</taxon>
    </lineage>
</organism>
<evidence type="ECO:0000256" key="5">
    <source>
        <dbReference type="ARBA" id="ARBA00023054"/>
    </source>
</evidence>
<name>A0A915EGU9_9BILA</name>
<accession>A0A915EGU9</accession>
<evidence type="ECO:0000256" key="2">
    <source>
        <dbReference type="ARBA" id="ARBA00010020"/>
    </source>
</evidence>
<comment type="similarity">
    <text evidence="2">Belongs to the ABI family.</text>
</comment>
<evidence type="ECO:0000313" key="9">
    <source>
        <dbReference type="WBParaSite" id="jg5907"/>
    </source>
</evidence>
<evidence type="ECO:0000256" key="6">
    <source>
        <dbReference type="SAM" id="MobiDB-lite"/>
    </source>
</evidence>
<dbReference type="PANTHER" id="PTHR10460">
    <property type="entry name" value="ABL INTERACTOR FAMILY MEMBER"/>
    <property type="match status" value="1"/>
</dbReference>
<dbReference type="Proteomes" id="UP000887574">
    <property type="component" value="Unplaced"/>
</dbReference>
<dbReference type="Pfam" id="PF07815">
    <property type="entry name" value="Abi_HHR"/>
    <property type="match status" value="1"/>
</dbReference>
<keyword evidence="5" id="KW-0175">Coiled coil</keyword>
<keyword evidence="4" id="KW-0597">Phosphoprotein</keyword>
<dbReference type="GO" id="GO:0017124">
    <property type="term" value="F:SH3 domain binding"/>
    <property type="evidence" value="ECO:0007669"/>
    <property type="project" value="TreeGrafter"/>
</dbReference>
<feature type="region of interest" description="Disordered" evidence="6">
    <location>
        <begin position="305"/>
        <end position="333"/>
    </location>
</feature>
<protein>
    <submittedName>
        <fullName evidence="9">Abl-interactor homeo-domain homologous domain-containing protein</fullName>
    </submittedName>
</protein>
<comment type="subcellular location">
    <subcellularLocation>
        <location evidence="1">Cytoplasm</location>
    </subcellularLocation>
</comment>
<dbReference type="InterPro" id="IPR028457">
    <property type="entry name" value="ABI"/>
</dbReference>
<dbReference type="InterPro" id="IPR012849">
    <property type="entry name" value="Abl-interactor_HHR_dom"/>
</dbReference>
<sequence length="370" mass="40834">MATTTMSRELRELLDSDIPGQIATLEESSVGLERVAAYCEANYSQSSNKEQAFNDTKKLTLQSLASVAYYINSLSTAVLRSLELEAENLSQKGSEIHNLKQLVAIQKEKMARREIGKLTINKSINRQNKITYPAIEEKTPRYQRTAVDYSILDGIGHGRRVKNESVPLSSHLISRTGSIVSGDSIPSNHTAGSNNPYEQYAMFVKGDAVAGTHTLTRNSVRSVMDQYRVPQVIASAIPANLHEMPYQRYSSAVGPNYSNPHSSMMMGEGNYGTLGRASVAVIPGQHQQMPGLMPVNSNAHYRLSTESTDGLPPPPIALSHPHYHQTPHPDDPLPPPPQCPLLPITMHCRMRTIRWRVVAGFLVLISKNPE</sequence>
<evidence type="ECO:0000256" key="4">
    <source>
        <dbReference type="ARBA" id="ARBA00022553"/>
    </source>
</evidence>
<dbReference type="GO" id="GO:0031209">
    <property type="term" value="C:SCAR complex"/>
    <property type="evidence" value="ECO:0007669"/>
    <property type="project" value="TreeGrafter"/>
</dbReference>
<keyword evidence="8" id="KW-1185">Reference proteome</keyword>
<evidence type="ECO:0000256" key="1">
    <source>
        <dbReference type="ARBA" id="ARBA00004496"/>
    </source>
</evidence>
<evidence type="ECO:0000256" key="3">
    <source>
        <dbReference type="ARBA" id="ARBA00022490"/>
    </source>
</evidence>